<dbReference type="PANTHER" id="PTHR36510">
    <property type="entry name" value="GLUTAMATE--CYSTEINE LIGASE 2-RELATED"/>
    <property type="match status" value="1"/>
</dbReference>
<dbReference type="GO" id="GO:0042398">
    <property type="term" value="P:modified amino acid biosynthetic process"/>
    <property type="evidence" value="ECO:0007669"/>
    <property type="project" value="InterPro"/>
</dbReference>
<dbReference type="InterPro" id="IPR006336">
    <property type="entry name" value="GCS2"/>
</dbReference>
<dbReference type="Gene3D" id="3.30.590.20">
    <property type="match status" value="1"/>
</dbReference>
<proteinExistence type="predicted"/>
<organism evidence="1 2">
    <name type="scientific">Natrinema hispanicum</name>
    <dbReference type="NCBI Taxonomy" id="392421"/>
    <lineage>
        <taxon>Archaea</taxon>
        <taxon>Methanobacteriati</taxon>
        <taxon>Methanobacteriota</taxon>
        <taxon>Stenosarchaea group</taxon>
        <taxon>Halobacteria</taxon>
        <taxon>Halobacteriales</taxon>
        <taxon>Natrialbaceae</taxon>
        <taxon>Natrinema</taxon>
    </lineage>
</organism>
<dbReference type="PANTHER" id="PTHR36510:SF3">
    <property type="entry name" value="CONSERVED PROTEIN"/>
    <property type="match status" value="1"/>
</dbReference>
<dbReference type="SUPFAM" id="SSF55931">
    <property type="entry name" value="Glutamine synthetase/guanido kinase"/>
    <property type="match status" value="1"/>
</dbReference>
<comment type="caution">
    <text evidence="1">The sequence shown here is derived from an EMBL/GenBank/DDBJ whole genome shotgun (WGS) entry which is preliminary data.</text>
</comment>
<reference evidence="1 2" key="1">
    <citation type="submission" date="2019-02" db="EMBL/GenBank/DDBJ databases">
        <title>Genomic Encyclopedia of Archaeal and Bacterial Type Strains, Phase II (KMG-II): from individual species to whole genera.</title>
        <authorList>
            <person name="Goeker M."/>
        </authorList>
    </citation>
    <scope>NUCLEOTIDE SEQUENCE [LARGE SCALE GENOMIC DNA]</scope>
    <source>
        <strain evidence="1 2">DSM 18328</strain>
    </source>
</reference>
<dbReference type="Pfam" id="PF04107">
    <property type="entry name" value="GCS2"/>
    <property type="match status" value="1"/>
</dbReference>
<evidence type="ECO:0000313" key="1">
    <source>
        <dbReference type="EMBL" id="RZV06097.1"/>
    </source>
</evidence>
<gene>
    <name evidence="1" type="ORF">BDK88_4052</name>
</gene>
<sequence>MPFTALLISVKKAIEVEYWVINSDGGLTTPEELTDVSEYTEKEFVKPLFELKTPPCETMADLRATFIDQLDEILARADELDKLLVPLGTPINCEEIERLSSERGRIQKRVIGTEFDYASYCAGTHIHFEQQNVVDQLNTLIALDPALALLNSSPYFQGTDVANSARAYLYRKKCYEDYPKHGQLWDYVETVGEWETRLQHRFEEFKAAAIEAGVDGDDVDANFSPNTVVWTPVRLRKEMPTVEWRSPDASLPSQILRLTREANAVMEQIPNSVVRIDGDEAEIGQDTITIPTFDVVCDYAEEAIHEGIESETVSGYLQQLGFDVQEYDTITREIAGREIVSPREARDLRVKYATRLKEDVKSLREAA</sequence>
<protein>
    <submittedName>
        <fullName evidence="1">Glutamate-cysteine ligase</fullName>
    </submittedName>
</protein>
<dbReference type="InterPro" id="IPR050141">
    <property type="entry name" value="GCL_type2/YbdK_subfam"/>
</dbReference>
<dbReference type="InterPro" id="IPR014746">
    <property type="entry name" value="Gln_synth/guanido_kin_cat_dom"/>
</dbReference>
<dbReference type="GO" id="GO:0004357">
    <property type="term" value="F:glutamate-cysteine ligase activity"/>
    <property type="evidence" value="ECO:0007669"/>
    <property type="project" value="InterPro"/>
</dbReference>
<accession>A0A482Y8A9</accession>
<dbReference type="AlphaFoldDB" id="A0A482Y8A9"/>
<keyword evidence="1" id="KW-0436">Ligase</keyword>
<name>A0A482Y8A9_9EURY</name>
<dbReference type="Proteomes" id="UP000291097">
    <property type="component" value="Unassembled WGS sequence"/>
</dbReference>
<dbReference type="EMBL" id="SHMP01000009">
    <property type="protein sequence ID" value="RZV06097.1"/>
    <property type="molecule type" value="Genomic_DNA"/>
</dbReference>
<evidence type="ECO:0000313" key="2">
    <source>
        <dbReference type="Proteomes" id="UP000291097"/>
    </source>
</evidence>